<keyword evidence="2" id="KW-1185">Reference proteome</keyword>
<sequence>MQCLVKLTGDVMDRSGLQIALYLSQAMQIIRIEDTVGNGNLIRTIAISKEQKAGPAFGGSTKMYSVEGMFSCHVR</sequence>
<comment type="caution">
    <text evidence="1">The sequence shown here is derived from an EMBL/GenBank/DDBJ whole genome shotgun (WGS) entry which is preliminary data.</text>
</comment>
<evidence type="ECO:0000313" key="2">
    <source>
        <dbReference type="Proteomes" id="UP001152320"/>
    </source>
</evidence>
<accession>A0A9Q1HFL0</accession>
<reference evidence="1" key="1">
    <citation type="submission" date="2021-10" db="EMBL/GenBank/DDBJ databases">
        <title>Tropical sea cucumber genome reveals ecological adaptation and Cuvierian tubules defense mechanism.</title>
        <authorList>
            <person name="Chen T."/>
        </authorList>
    </citation>
    <scope>NUCLEOTIDE SEQUENCE</scope>
    <source>
        <strain evidence="1">Nanhai2018</strain>
        <tissue evidence="1">Muscle</tissue>
    </source>
</reference>
<dbReference type="AlphaFoldDB" id="A0A9Q1HFL0"/>
<proteinExistence type="predicted"/>
<evidence type="ECO:0000313" key="1">
    <source>
        <dbReference type="EMBL" id="KAJ8044594.1"/>
    </source>
</evidence>
<organism evidence="1 2">
    <name type="scientific">Holothuria leucospilota</name>
    <name type="common">Black long sea cucumber</name>
    <name type="synonym">Mertensiothuria leucospilota</name>
    <dbReference type="NCBI Taxonomy" id="206669"/>
    <lineage>
        <taxon>Eukaryota</taxon>
        <taxon>Metazoa</taxon>
        <taxon>Echinodermata</taxon>
        <taxon>Eleutherozoa</taxon>
        <taxon>Echinozoa</taxon>
        <taxon>Holothuroidea</taxon>
        <taxon>Aspidochirotacea</taxon>
        <taxon>Aspidochirotida</taxon>
        <taxon>Holothuriidae</taxon>
        <taxon>Holothuria</taxon>
    </lineage>
</organism>
<dbReference type="Proteomes" id="UP001152320">
    <property type="component" value="Chromosome 3"/>
</dbReference>
<dbReference type="EMBL" id="JAIZAY010000003">
    <property type="protein sequence ID" value="KAJ8044594.1"/>
    <property type="molecule type" value="Genomic_DNA"/>
</dbReference>
<gene>
    <name evidence="1" type="ORF">HOLleu_07379</name>
</gene>
<name>A0A9Q1HFL0_HOLLE</name>
<protein>
    <submittedName>
        <fullName evidence="1">Uncharacterized protein</fullName>
    </submittedName>
</protein>